<reference evidence="1" key="1">
    <citation type="submission" date="2022-05" db="EMBL/GenBank/DDBJ databases">
        <title>Chromosome-level genome of Chaenocephalus aceratus.</title>
        <authorList>
            <person name="Park H."/>
        </authorList>
    </citation>
    <scope>NUCLEOTIDE SEQUENCE</scope>
    <source>
        <strain evidence="1">KU_202001</strain>
    </source>
</reference>
<keyword evidence="2" id="KW-1185">Reference proteome</keyword>
<evidence type="ECO:0000313" key="1">
    <source>
        <dbReference type="EMBL" id="KAI4831095.1"/>
    </source>
</evidence>
<organism evidence="1 2">
    <name type="scientific">Chaenocephalus aceratus</name>
    <name type="common">Blackfin icefish</name>
    <name type="synonym">Chaenichthys aceratus</name>
    <dbReference type="NCBI Taxonomy" id="36190"/>
    <lineage>
        <taxon>Eukaryota</taxon>
        <taxon>Metazoa</taxon>
        <taxon>Chordata</taxon>
        <taxon>Craniata</taxon>
        <taxon>Vertebrata</taxon>
        <taxon>Euteleostomi</taxon>
        <taxon>Actinopterygii</taxon>
        <taxon>Neopterygii</taxon>
        <taxon>Teleostei</taxon>
        <taxon>Neoteleostei</taxon>
        <taxon>Acanthomorphata</taxon>
        <taxon>Eupercaria</taxon>
        <taxon>Perciformes</taxon>
        <taxon>Notothenioidei</taxon>
        <taxon>Channichthyidae</taxon>
        <taxon>Chaenocephalus</taxon>
    </lineage>
</organism>
<feature type="non-terminal residue" evidence="1">
    <location>
        <position position="73"/>
    </location>
</feature>
<dbReference type="Proteomes" id="UP001057452">
    <property type="component" value="Chromosome 3"/>
</dbReference>
<sequence length="73" mass="7911">TAAGEKLQAELTSPKRAGQLVGRSPELPPSSEEWNSQPDNSTARDTHLPLMRARSEATLVKKQDEVSLPTQDG</sequence>
<name>A0ACB9XVC6_CHAAC</name>
<feature type="non-terminal residue" evidence="1">
    <location>
        <position position="1"/>
    </location>
</feature>
<protein>
    <submittedName>
        <fullName evidence="1">Uncharacterized protein</fullName>
    </submittedName>
</protein>
<comment type="caution">
    <text evidence="1">The sequence shown here is derived from an EMBL/GenBank/DDBJ whole genome shotgun (WGS) entry which is preliminary data.</text>
</comment>
<accession>A0ACB9XVC6</accession>
<gene>
    <name evidence="1" type="ORF">KUCAC02_002692</name>
</gene>
<evidence type="ECO:0000313" key="2">
    <source>
        <dbReference type="Proteomes" id="UP001057452"/>
    </source>
</evidence>
<dbReference type="EMBL" id="CM043787">
    <property type="protein sequence ID" value="KAI4831095.1"/>
    <property type="molecule type" value="Genomic_DNA"/>
</dbReference>
<proteinExistence type="predicted"/>